<organism evidence="9 10">
    <name type="scientific">Pacificitalea manganoxidans</name>
    <dbReference type="NCBI Taxonomy" id="1411902"/>
    <lineage>
        <taxon>Bacteria</taxon>
        <taxon>Pseudomonadati</taxon>
        <taxon>Pseudomonadota</taxon>
        <taxon>Alphaproteobacteria</taxon>
        <taxon>Rhodobacterales</taxon>
        <taxon>Paracoccaceae</taxon>
        <taxon>Pacificitalea</taxon>
    </lineage>
</organism>
<dbReference type="GO" id="GO:0005886">
    <property type="term" value="C:plasma membrane"/>
    <property type="evidence" value="ECO:0007669"/>
    <property type="project" value="UniProtKB-SubCell"/>
</dbReference>
<protein>
    <submittedName>
        <fullName evidence="9">DoxX family protein</fullName>
    </submittedName>
</protein>
<reference evidence="9 10" key="1">
    <citation type="submission" date="2017-05" db="EMBL/GenBank/DDBJ databases">
        <title>Comparative genomic and metabolic analysis of manganese-oxidizing mechanisms in Celeribater manganoxidans DY25T: its adaption to the environment of polymetallic nodule.</title>
        <authorList>
            <person name="Wang X."/>
        </authorList>
    </citation>
    <scope>NUCLEOTIDE SEQUENCE [LARGE SCALE GENOMIC DNA]</scope>
    <source>
        <strain evidence="9 10">DY25</strain>
    </source>
</reference>
<accession>A0A291LWZ8</accession>
<evidence type="ECO:0000256" key="4">
    <source>
        <dbReference type="ARBA" id="ARBA00022692"/>
    </source>
</evidence>
<keyword evidence="5 8" id="KW-1133">Transmembrane helix</keyword>
<dbReference type="InterPro" id="IPR032808">
    <property type="entry name" value="DoxX"/>
</dbReference>
<feature type="transmembrane region" description="Helical" evidence="8">
    <location>
        <begin position="44"/>
        <end position="63"/>
    </location>
</feature>
<keyword evidence="4 8" id="KW-0812">Transmembrane</keyword>
<feature type="transmembrane region" description="Helical" evidence="8">
    <location>
        <begin position="86"/>
        <end position="112"/>
    </location>
</feature>
<evidence type="ECO:0000256" key="7">
    <source>
        <dbReference type="SAM" id="MobiDB-lite"/>
    </source>
</evidence>
<sequence length="171" mass="18408">MTTATTPHRPAARTASSHADAAPARSDPVRGAVRRGNAALGRMIPVDVPLFMLRVFPAAVFWLSARTKVDGFAIADSTYFLFQHEYALPVIPSALAAVLATVAEHLFAVLLIAGLFTRLAALSLLVMTLVIQVFVYPGAWVTHGLWAACFVTVIACGPGRLSLDRLLRLER</sequence>
<dbReference type="EMBL" id="CP021404">
    <property type="protein sequence ID" value="ATI40965.1"/>
    <property type="molecule type" value="Genomic_DNA"/>
</dbReference>
<dbReference type="PANTHER" id="PTHR33452:SF1">
    <property type="entry name" value="INNER MEMBRANE PROTEIN YPHA-RELATED"/>
    <property type="match status" value="1"/>
</dbReference>
<gene>
    <name evidence="9" type="ORF">CBW24_02410</name>
</gene>
<feature type="region of interest" description="Disordered" evidence="7">
    <location>
        <begin position="1"/>
        <end position="30"/>
    </location>
</feature>
<dbReference type="Pfam" id="PF07681">
    <property type="entry name" value="DoxX"/>
    <property type="match status" value="1"/>
</dbReference>
<dbReference type="RefSeq" id="WP_232530026.1">
    <property type="nucleotide sequence ID" value="NZ_CP021404.1"/>
</dbReference>
<dbReference type="Proteomes" id="UP000219050">
    <property type="component" value="Chromosome"/>
</dbReference>
<feature type="transmembrane region" description="Helical" evidence="8">
    <location>
        <begin position="145"/>
        <end position="163"/>
    </location>
</feature>
<name>A0A291LWZ8_9RHOB</name>
<keyword evidence="10" id="KW-1185">Reference proteome</keyword>
<comment type="similarity">
    <text evidence="2">Belongs to the DoxX family.</text>
</comment>
<dbReference type="InterPro" id="IPR051907">
    <property type="entry name" value="DoxX-like_oxidoreductase"/>
</dbReference>
<evidence type="ECO:0000256" key="3">
    <source>
        <dbReference type="ARBA" id="ARBA00022475"/>
    </source>
</evidence>
<keyword evidence="3" id="KW-1003">Cell membrane</keyword>
<evidence type="ECO:0000256" key="2">
    <source>
        <dbReference type="ARBA" id="ARBA00006679"/>
    </source>
</evidence>
<dbReference type="PANTHER" id="PTHR33452">
    <property type="entry name" value="OXIDOREDUCTASE CATD-RELATED"/>
    <property type="match status" value="1"/>
</dbReference>
<keyword evidence="6 8" id="KW-0472">Membrane</keyword>
<evidence type="ECO:0000313" key="9">
    <source>
        <dbReference type="EMBL" id="ATI40965.1"/>
    </source>
</evidence>
<dbReference type="KEGG" id="cmag:CBW24_02410"/>
<evidence type="ECO:0000256" key="1">
    <source>
        <dbReference type="ARBA" id="ARBA00004651"/>
    </source>
</evidence>
<evidence type="ECO:0000256" key="6">
    <source>
        <dbReference type="ARBA" id="ARBA00023136"/>
    </source>
</evidence>
<feature type="transmembrane region" description="Helical" evidence="8">
    <location>
        <begin position="119"/>
        <end position="139"/>
    </location>
</feature>
<evidence type="ECO:0000313" key="10">
    <source>
        <dbReference type="Proteomes" id="UP000219050"/>
    </source>
</evidence>
<proteinExistence type="inferred from homology"/>
<dbReference type="AlphaFoldDB" id="A0A291LWZ8"/>
<feature type="compositionally biased region" description="Low complexity" evidence="7">
    <location>
        <begin position="1"/>
        <end position="26"/>
    </location>
</feature>
<comment type="subcellular location">
    <subcellularLocation>
        <location evidence="1">Cell membrane</location>
        <topology evidence="1">Multi-pass membrane protein</topology>
    </subcellularLocation>
</comment>
<evidence type="ECO:0000256" key="5">
    <source>
        <dbReference type="ARBA" id="ARBA00022989"/>
    </source>
</evidence>
<evidence type="ECO:0000256" key="8">
    <source>
        <dbReference type="SAM" id="Phobius"/>
    </source>
</evidence>